<organism evidence="1 2">
    <name type="scientific">Staphylococcus argensis</name>
    <dbReference type="NCBI Taxonomy" id="1607738"/>
    <lineage>
        <taxon>Bacteria</taxon>
        <taxon>Bacillati</taxon>
        <taxon>Bacillota</taxon>
        <taxon>Bacilli</taxon>
        <taxon>Bacillales</taxon>
        <taxon>Staphylococcaceae</taxon>
        <taxon>Staphylococcus</taxon>
    </lineage>
</organism>
<reference evidence="1 2" key="1">
    <citation type="submission" date="2017-08" db="EMBL/GenBank/DDBJ databases">
        <title>Draft genome sequences of 64 type strains of genus Staph aureus.</title>
        <authorList>
            <person name="Cole K."/>
            <person name="Golubchik T."/>
            <person name="Russell J."/>
            <person name="Foster D."/>
            <person name="Llewelyn M."/>
            <person name="Wilson D."/>
            <person name="Crook D."/>
            <person name="Paul J."/>
        </authorList>
    </citation>
    <scope>NUCLEOTIDE SEQUENCE [LARGE SCALE GENOMIC DNA]</scope>
    <source>
        <strain evidence="1 2">DSM 29875</strain>
    </source>
</reference>
<protein>
    <submittedName>
        <fullName evidence="1">Uncharacterized protein</fullName>
    </submittedName>
</protein>
<proteinExistence type="predicted"/>
<accession>A0A2K4FF82</accession>
<gene>
    <name evidence="1" type="ORF">CD039_04480</name>
</gene>
<evidence type="ECO:0000313" key="1">
    <source>
        <dbReference type="EMBL" id="POA10009.1"/>
    </source>
</evidence>
<dbReference type="Proteomes" id="UP000242712">
    <property type="component" value="Unassembled WGS sequence"/>
</dbReference>
<evidence type="ECO:0000313" key="2">
    <source>
        <dbReference type="Proteomes" id="UP000242712"/>
    </source>
</evidence>
<sequence length="70" mass="8243">MELPLYFNLYHSIITCSKAKEILEVRARQMLTVLETNASPREFTKFNSYQKAVGDVITNRFTSLFFIKDY</sequence>
<dbReference type="AlphaFoldDB" id="A0A2K4FF82"/>
<dbReference type="EMBL" id="PPPX01000001">
    <property type="protein sequence ID" value="POA10009.1"/>
    <property type="molecule type" value="Genomic_DNA"/>
</dbReference>
<comment type="caution">
    <text evidence="1">The sequence shown here is derived from an EMBL/GenBank/DDBJ whole genome shotgun (WGS) entry which is preliminary data.</text>
</comment>
<keyword evidence="2" id="KW-1185">Reference proteome</keyword>
<name>A0A2K4FF82_9STAP</name>